<evidence type="ECO:0008006" key="3">
    <source>
        <dbReference type="Google" id="ProtNLM"/>
    </source>
</evidence>
<protein>
    <recommendedName>
        <fullName evidence="3">Phage tail protein</fullName>
    </recommendedName>
</protein>
<dbReference type="Proteomes" id="UP000245252">
    <property type="component" value="Unassembled WGS sequence"/>
</dbReference>
<keyword evidence="2" id="KW-1185">Reference proteome</keyword>
<organism evidence="1 2">
    <name type="scientific">Metarhizobium album</name>
    <dbReference type="NCBI Taxonomy" id="2182425"/>
    <lineage>
        <taxon>Bacteria</taxon>
        <taxon>Pseudomonadati</taxon>
        <taxon>Pseudomonadota</taxon>
        <taxon>Alphaproteobacteria</taxon>
        <taxon>Hyphomicrobiales</taxon>
        <taxon>Rhizobiaceae</taxon>
        <taxon>Metarhizobium</taxon>
    </lineage>
</organism>
<dbReference type="Pfam" id="PF06995">
    <property type="entry name" value="Phage_P2_GpU"/>
    <property type="match status" value="1"/>
</dbReference>
<evidence type="ECO:0000313" key="2">
    <source>
        <dbReference type="Proteomes" id="UP000245252"/>
    </source>
</evidence>
<proteinExistence type="predicted"/>
<gene>
    <name evidence="1" type="ORF">DEM27_31915</name>
</gene>
<dbReference type="RefSeq" id="WP_109462273.1">
    <property type="nucleotide sequence ID" value="NZ_QFBC01000029.1"/>
</dbReference>
<sequence>MTVFQPNGPLISIGGAVLYTIGGLNPQRLSHSSEARFPAHPTPAGISYQRTGLGARTKTIEVKTAPHVMGGLDAYAILENHHRAQNTVPFLRFSKNFVGLVDGLCVIETMDTDEERLHPFDGVGRIVDVTLGLIMLPMVGAPVTAGIFGGL</sequence>
<dbReference type="InterPro" id="IPR009734">
    <property type="entry name" value="Myoviridae_GpU"/>
</dbReference>
<dbReference type="AlphaFoldDB" id="A0A2U2DG10"/>
<dbReference type="OrthoDB" id="7851972at2"/>
<name>A0A2U2DG10_9HYPH</name>
<reference evidence="1 2" key="1">
    <citation type="submission" date="2018-05" db="EMBL/GenBank/DDBJ databases">
        <title>The draft genome of strain NS-104.</title>
        <authorList>
            <person name="Hang P."/>
            <person name="Jiang J."/>
        </authorList>
    </citation>
    <scope>NUCLEOTIDE SEQUENCE [LARGE SCALE GENOMIC DNA]</scope>
    <source>
        <strain evidence="1 2">NS-104</strain>
    </source>
</reference>
<accession>A0A2U2DG10</accession>
<evidence type="ECO:0000313" key="1">
    <source>
        <dbReference type="EMBL" id="PWE52256.1"/>
    </source>
</evidence>
<dbReference type="EMBL" id="QFBC01000029">
    <property type="protein sequence ID" value="PWE52256.1"/>
    <property type="molecule type" value="Genomic_DNA"/>
</dbReference>
<comment type="caution">
    <text evidence="1">The sequence shown here is derived from an EMBL/GenBank/DDBJ whole genome shotgun (WGS) entry which is preliminary data.</text>
</comment>